<dbReference type="NCBIfam" id="TIGR00884">
    <property type="entry name" value="guaA_Cterm"/>
    <property type="match status" value="1"/>
</dbReference>
<dbReference type="AlphaFoldDB" id="A0AAD9J5J4"/>
<gene>
    <name evidence="12" type="ORF">LSH36_583g02382</name>
</gene>
<dbReference type="InterPro" id="IPR014729">
    <property type="entry name" value="Rossmann-like_a/b/a_fold"/>
</dbReference>
<dbReference type="SUPFAM" id="SSF52317">
    <property type="entry name" value="Class I glutamine amidotransferase-like"/>
    <property type="match status" value="1"/>
</dbReference>
<dbReference type="InterPro" id="IPR022310">
    <property type="entry name" value="NAD/GMP_synthase"/>
</dbReference>
<evidence type="ECO:0000256" key="5">
    <source>
        <dbReference type="ARBA" id="ARBA00022741"/>
    </source>
</evidence>
<evidence type="ECO:0000256" key="3">
    <source>
        <dbReference type="ARBA" id="ARBA00021562"/>
    </source>
</evidence>
<protein>
    <recommendedName>
        <fullName evidence="3">GMP synthase [glutamine-hydrolyzing]</fullName>
        <ecNumber evidence="2">6.3.5.2</ecNumber>
    </recommendedName>
    <alternativeName>
        <fullName evidence="9">Glutamine amidotransferase</fullName>
    </alternativeName>
</protein>
<evidence type="ECO:0000256" key="8">
    <source>
        <dbReference type="ARBA" id="ARBA00022840"/>
    </source>
</evidence>
<evidence type="ECO:0000256" key="10">
    <source>
        <dbReference type="PROSITE-ProRule" id="PRU00886"/>
    </source>
</evidence>
<evidence type="ECO:0000259" key="11">
    <source>
        <dbReference type="PROSITE" id="PS51553"/>
    </source>
</evidence>
<dbReference type="EC" id="6.3.5.2" evidence="2"/>
<keyword evidence="6 10" id="KW-0332">GMP biosynthesis</keyword>
<dbReference type="FunFam" id="3.30.300.10:FF:000002">
    <property type="entry name" value="GMP synthase [glutamine-hydrolyzing]"/>
    <property type="match status" value="1"/>
</dbReference>
<dbReference type="PANTHER" id="PTHR11922">
    <property type="entry name" value="GMP SYNTHASE-RELATED"/>
    <property type="match status" value="1"/>
</dbReference>
<dbReference type="Pfam" id="PF02540">
    <property type="entry name" value="NAD_synthase"/>
    <property type="match status" value="1"/>
</dbReference>
<name>A0AAD9J5J4_9ANNE</name>
<proteinExistence type="predicted"/>
<dbReference type="Gene3D" id="3.40.50.620">
    <property type="entry name" value="HUPs"/>
    <property type="match status" value="1"/>
</dbReference>
<keyword evidence="7 10" id="KW-0658">Purine biosynthesis</keyword>
<keyword evidence="4" id="KW-0436">Ligase</keyword>
<dbReference type="CDD" id="cd01997">
    <property type="entry name" value="GMP_synthase_C"/>
    <property type="match status" value="1"/>
</dbReference>
<evidence type="ECO:0000256" key="9">
    <source>
        <dbReference type="ARBA" id="ARBA00031356"/>
    </source>
</evidence>
<dbReference type="GO" id="GO:0005829">
    <property type="term" value="C:cytosol"/>
    <property type="evidence" value="ECO:0007669"/>
    <property type="project" value="TreeGrafter"/>
</dbReference>
<dbReference type="Pfam" id="PF00117">
    <property type="entry name" value="GATase"/>
    <property type="match status" value="1"/>
</dbReference>
<evidence type="ECO:0000256" key="1">
    <source>
        <dbReference type="ARBA" id="ARBA00005153"/>
    </source>
</evidence>
<dbReference type="GO" id="GO:0005524">
    <property type="term" value="F:ATP binding"/>
    <property type="evidence" value="ECO:0007669"/>
    <property type="project" value="UniProtKB-UniRule"/>
</dbReference>
<dbReference type="PROSITE" id="PS51273">
    <property type="entry name" value="GATASE_TYPE_1"/>
    <property type="match status" value="1"/>
</dbReference>
<dbReference type="Proteomes" id="UP001208570">
    <property type="component" value="Unassembled WGS sequence"/>
</dbReference>
<dbReference type="PROSITE" id="PS51553">
    <property type="entry name" value="GMPS_ATP_PPASE"/>
    <property type="match status" value="1"/>
</dbReference>
<reference evidence="12" key="1">
    <citation type="journal article" date="2023" name="Mol. Biol. Evol.">
        <title>Third-Generation Sequencing Reveals the Adaptive Role of the Epigenome in Three Deep-Sea Polychaetes.</title>
        <authorList>
            <person name="Perez M."/>
            <person name="Aroh O."/>
            <person name="Sun Y."/>
            <person name="Lan Y."/>
            <person name="Juniper S.K."/>
            <person name="Young C.R."/>
            <person name="Angers B."/>
            <person name="Qian P.Y."/>
        </authorList>
    </citation>
    <scope>NUCLEOTIDE SEQUENCE</scope>
    <source>
        <strain evidence="12">P08H-3</strain>
    </source>
</reference>
<feature type="binding site" evidence="10">
    <location>
        <begin position="95"/>
        <end position="101"/>
    </location>
    <ligand>
        <name>ATP</name>
        <dbReference type="ChEBI" id="CHEBI:30616"/>
    </ligand>
</feature>
<dbReference type="PANTHER" id="PTHR11922:SF2">
    <property type="entry name" value="GMP SYNTHASE [GLUTAMINE-HYDROLYZING]"/>
    <property type="match status" value="1"/>
</dbReference>
<keyword evidence="8 10" id="KW-0067">ATP-binding</keyword>
<dbReference type="SUPFAM" id="SSF54810">
    <property type="entry name" value="GMP synthetase C-terminal dimerisation domain"/>
    <property type="match status" value="1"/>
</dbReference>
<dbReference type="Pfam" id="PF00958">
    <property type="entry name" value="GMP_synt_C"/>
    <property type="match status" value="1"/>
</dbReference>
<sequence>MSHGDSIKKLPPQFDLLAITTNNVPAAICNKKGNCFALQFHPEVTHTESGTQILQNFIFKICSCSAQWNISSISKALVSELKHTIGTDKVLLGISGGVDSAVSALLLHKAIGKQLHCMFIDTGLLRKYEANFIVSQLSALNIQIHHVNAQNAFLKPLQGVTEPNKKRKIIGNIFIRTFKKESKKWHRRITWLAQGTIYSDVIESAGNHSTAHIIKPHHNLRFRLIEPIRDLFKDEVRTLGRELGLLPSIIQQHPFPGPGLAIRIIGKITPLYLRILREADTIFIEELKKENLYHTVDQAFAVFLPLQSVGVTGDQRRYAYTIALRAVQTKDYMTAQWAPLEYPFLQTVSRRITNEIPEVTRVVYDISSKPPATIEWE</sequence>
<evidence type="ECO:0000313" key="12">
    <source>
        <dbReference type="EMBL" id="KAK2146808.1"/>
    </source>
</evidence>
<evidence type="ECO:0000256" key="2">
    <source>
        <dbReference type="ARBA" id="ARBA00012746"/>
    </source>
</evidence>
<dbReference type="InterPro" id="IPR001674">
    <property type="entry name" value="GMP_synth_C"/>
</dbReference>
<dbReference type="InterPro" id="IPR025777">
    <property type="entry name" value="GMPS_ATP_PPase_dom"/>
</dbReference>
<dbReference type="Gene3D" id="3.40.50.880">
    <property type="match status" value="1"/>
</dbReference>
<dbReference type="InterPro" id="IPR029062">
    <property type="entry name" value="Class_I_gatase-like"/>
</dbReference>
<keyword evidence="5 10" id="KW-0547">Nucleotide-binding</keyword>
<comment type="pathway">
    <text evidence="1">Purine metabolism; GMP biosynthesis; GMP from XMP (L-Gln route): step 1/1.</text>
</comment>
<dbReference type="NCBIfam" id="NF000848">
    <property type="entry name" value="PRK00074.1"/>
    <property type="match status" value="1"/>
</dbReference>
<evidence type="ECO:0000313" key="13">
    <source>
        <dbReference type="Proteomes" id="UP001208570"/>
    </source>
</evidence>
<feature type="domain" description="GMPS ATP-PPase" evidence="11">
    <location>
        <begin position="68"/>
        <end position="252"/>
    </location>
</feature>
<evidence type="ECO:0000256" key="7">
    <source>
        <dbReference type="ARBA" id="ARBA00022755"/>
    </source>
</evidence>
<dbReference type="Gene3D" id="3.30.300.10">
    <property type="match status" value="1"/>
</dbReference>
<comment type="caution">
    <text evidence="12">The sequence shown here is derived from an EMBL/GenBank/DDBJ whole genome shotgun (WGS) entry which is preliminary data.</text>
</comment>
<dbReference type="InterPro" id="IPR017926">
    <property type="entry name" value="GATASE"/>
</dbReference>
<dbReference type="GO" id="GO:0003921">
    <property type="term" value="F:GMP synthase activity"/>
    <property type="evidence" value="ECO:0007669"/>
    <property type="project" value="InterPro"/>
</dbReference>
<evidence type="ECO:0000256" key="6">
    <source>
        <dbReference type="ARBA" id="ARBA00022749"/>
    </source>
</evidence>
<accession>A0AAD9J5J4</accession>
<dbReference type="SUPFAM" id="SSF52402">
    <property type="entry name" value="Adenine nucleotide alpha hydrolases-like"/>
    <property type="match status" value="1"/>
</dbReference>
<evidence type="ECO:0000256" key="4">
    <source>
        <dbReference type="ARBA" id="ARBA00022598"/>
    </source>
</evidence>
<keyword evidence="13" id="KW-1185">Reference proteome</keyword>
<organism evidence="12 13">
    <name type="scientific">Paralvinella palmiformis</name>
    <dbReference type="NCBI Taxonomy" id="53620"/>
    <lineage>
        <taxon>Eukaryota</taxon>
        <taxon>Metazoa</taxon>
        <taxon>Spiralia</taxon>
        <taxon>Lophotrochozoa</taxon>
        <taxon>Annelida</taxon>
        <taxon>Polychaeta</taxon>
        <taxon>Sedentaria</taxon>
        <taxon>Canalipalpata</taxon>
        <taxon>Terebellida</taxon>
        <taxon>Terebelliformia</taxon>
        <taxon>Alvinellidae</taxon>
        <taxon>Paralvinella</taxon>
    </lineage>
</organism>
<dbReference type="EMBL" id="JAODUP010000583">
    <property type="protein sequence ID" value="KAK2146808.1"/>
    <property type="molecule type" value="Genomic_DNA"/>
</dbReference>